<dbReference type="Gene3D" id="1.20.1280.140">
    <property type="match status" value="1"/>
</dbReference>
<evidence type="ECO:0000313" key="3">
    <source>
        <dbReference type="Proteomes" id="UP000623467"/>
    </source>
</evidence>
<comment type="caution">
    <text evidence="2">The sequence shown here is derived from an EMBL/GenBank/DDBJ whole genome shotgun (WGS) entry which is preliminary data.</text>
</comment>
<evidence type="ECO:0000256" key="1">
    <source>
        <dbReference type="SAM" id="SignalP"/>
    </source>
</evidence>
<name>A0A8H6XZQ5_9AGAR</name>
<dbReference type="AlphaFoldDB" id="A0A8H6XZQ5"/>
<feature type="chain" id="PRO_5034049638" evidence="1">
    <location>
        <begin position="20"/>
        <end position="177"/>
    </location>
</feature>
<keyword evidence="3" id="KW-1185">Reference proteome</keyword>
<dbReference type="EMBL" id="JACAZH010000016">
    <property type="protein sequence ID" value="KAF7349324.1"/>
    <property type="molecule type" value="Genomic_DNA"/>
</dbReference>
<proteinExistence type="predicted"/>
<gene>
    <name evidence="2" type="ORF">MSAN_01721900</name>
</gene>
<dbReference type="GO" id="GO:0005576">
    <property type="term" value="C:extracellular region"/>
    <property type="evidence" value="ECO:0007669"/>
    <property type="project" value="TreeGrafter"/>
</dbReference>
<keyword evidence="1" id="KW-0732">Signal</keyword>
<protein>
    <submittedName>
        <fullName evidence="2">Hydrophobic surface binding protein</fullName>
    </submittedName>
</protein>
<evidence type="ECO:0000313" key="2">
    <source>
        <dbReference type="EMBL" id="KAF7349324.1"/>
    </source>
</evidence>
<dbReference type="PANTHER" id="PTHR38123:SF1">
    <property type="entry name" value="HYDROPHOBIC SURFACE BINDING PROTEIN"/>
    <property type="match status" value="1"/>
</dbReference>
<dbReference type="Pfam" id="PF12296">
    <property type="entry name" value="HsbA"/>
    <property type="match status" value="1"/>
</dbReference>
<sequence length="177" mass="18158">MVQFTRLFVSLCLIAASASAPTKRTVAQVEADIAKISSQVTALDNDIKGFPASGLPGVLNIHSTAQSLQSNFKTATSDVKANGAFNEADGTTILNDVLPIQPVLIGALSHIAAQKPAFANVPGAPSLILSDLRTLKTDEDAFGAALIAAAPADLEAQAVAIQNAIDTAFDKAIAAYA</sequence>
<accession>A0A8H6XZQ5</accession>
<dbReference type="OrthoDB" id="3485059at2759"/>
<organism evidence="2 3">
    <name type="scientific">Mycena sanguinolenta</name>
    <dbReference type="NCBI Taxonomy" id="230812"/>
    <lineage>
        <taxon>Eukaryota</taxon>
        <taxon>Fungi</taxon>
        <taxon>Dikarya</taxon>
        <taxon>Basidiomycota</taxon>
        <taxon>Agaricomycotina</taxon>
        <taxon>Agaricomycetes</taxon>
        <taxon>Agaricomycetidae</taxon>
        <taxon>Agaricales</taxon>
        <taxon>Marasmiineae</taxon>
        <taxon>Mycenaceae</taxon>
        <taxon>Mycena</taxon>
    </lineage>
</organism>
<feature type="signal peptide" evidence="1">
    <location>
        <begin position="1"/>
        <end position="19"/>
    </location>
</feature>
<reference evidence="2" key="1">
    <citation type="submission" date="2020-05" db="EMBL/GenBank/DDBJ databases">
        <title>Mycena genomes resolve the evolution of fungal bioluminescence.</title>
        <authorList>
            <person name="Tsai I.J."/>
        </authorList>
    </citation>
    <scope>NUCLEOTIDE SEQUENCE</scope>
    <source>
        <strain evidence="2">160909Yilan</strain>
    </source>
</reference>
<dbReference type="PANTHER" id="PTHR38123">
    <property type="entry name" value="CELL WALL SERINE-THREONINE-RICH GALACTOMANNOPROTEIN MP1 (AFU_ORTHOLOGUE AFUA_4G03240)"/>
    <property type="match status" value="1"/>
</dbReference>
<dbReference type="InterPro" id="IPR021054">
    <property type="entry name" value="Cell_wall_mannoprotein_1"/>
</dbReference>
<dbReference type="Proteomes" id="UP000623467">
    <property type="component" value="Unassembled WGS sequence"/>
</dbReference>